<evidence type="ECO:0000256" key="5">
    <source>
        <dbReference type="ARBA" id="ARBA00022448"/>
    </source>
</evidence>
<dbReference type="GO" id="GO:0005778">
    <property type="term" value="C:peroxisomal membrane"/>
    <property type="evidence" value="ECO:0007669"/>
    <property type="project" value="UniProtKB-SubCell"/>
</dbReference>
<dbReference type="GO" id="GO:0016558">
    <property type="term" value="P:protein import into peroxisome matrix"/>
    <property type="evidence" value="ECO:0007669"/>
    <property type="project" value="InterPro"/>
</dbReference>
<evidence type="ECO:0000256" key="2">
    <source>
        <dbReference type="ARBA" id="ARBA00004906"/>
    </source>
</evidence>
<dbReference type="GO" id="GO:0016874">
    <property type="term" value="F:ligase activity"/>
    <property type="evidence" value="ECO:0007669"/>
    <property type="project" value="UniProtKB-KW"/>
</dbReference>
<dbReference type="EMBL" id="GDAI01000473">
    <property type="protein sequence ID" value="JAI17130.1"/>
    <property type="molecule type" value="mRNA"/>
</dbReference>
<evidence type="ECO:0000256" key="12">
    <source>
        <dbReference type="ARBA" id="ARBA00023136"/>
    </source>
</evidence>
<accession>A0A0K8TT91</accession>
<keyword evidence="9" id="KW-0862">Zinc</keyword>
<evidence type="ECO:0000256" key="9">
    <source>
        <dbReference type="ARBA" id="ARBA00022833"/>
    </source>
</evidence>
<dbReference type="InterPro" id="IPR001841">
    <property type="entry name" value="Znf_RING"/>
</dbReference>
<dbReference type="Gene3D" id="3.30.40.10">
    <property type="entry name" value="Zinc/RING finger domain, C3HC4 (zinc finger)"/>
    <property type="match status" value="1"/>
</dbReference>
<keyword evidence="13" id="KW-0576">Peroxisome</keyword>
<evidence type="ECO:0000259" key="15">
    <source>
        <dbReference type="SMART" id="SM00184"/>
    </source>
</evidence>
<dbReference type="PANTHER" id="PTHR12888:SF0">
    <property type="entry name" value="PEROXISOME ASSEMBLY PROTEIN 12"/>
    <property type="match status" value="1"/>
</dbReference>
<dbReference type="GO" id="GO:1990429">
    <property type="term" value="C:peroxisomal importomer complex"/>
    <property type="evidence" value="ECO:0007669"/>
    <property type="project" value="TreeGrafter"/>
</dbReference>
<evidence type="ECO:0000256" key="4">
    <source>
        <dbReference type="ARBA" id="ARBA00018980"/>
    </source>
</evidence>
<dbReference type="InterPro" id="IPR013083">
    <property type="entry name" value="Znf_RING/FYVE/PHD"/>
</dbReference>
<evidence type="ECO:0000256" key="13">
    <source>
        <dbReference type="ARBA" id="ARBA00023140"/>
    </source>
</evidence>
<dbReference type="InterPro" id="IPR017375">
    <property type="entry name" value="PEX12"/>
</dbReference>
<evidence type="ECO:0000256" key="6">
    <source>
        <dbReference type="ARBA" id="ARBA00022692"/>
    </source>
</evidence>
<name>A0A0K8TT91_TABBR</name>
<keyword evidence="12" id="KW-0472">Membrane</keyword>
<keyword evidence="16" id="KW-0436">Ligase</keyword>
<dbReference type="SMART" id="SM00184">
    <property type="entry name" value="RING"/>
    <property type="match status" value="1"/>
</dbReference>
<keyword evidence="6" id="KW-0812">Transmembrane</keyword>
<dbReference type="InterPro" id="IPR006845">
    <property type="entry name" value="Pex_N"/>
</dbReference>
<keyword evidence="10" id="KW-0653">Protein transport</keyword>
<comment type="pathway">
    <text evidence="2">Protein modification; protein ubiquitination.</text>
</comment>
<reference evidence="16" key="1">
    <citation type="journal article" date="2015" name="Insect Biochem. Mol. Biol.">
        <title>An insight into the sialome of the horse fly, Tabanus bromius.</title>
        <authorList>
            <person name="Ribeiro J.M."/>
            <person name="Kazimirova M."/>
            <person name="Takac P."/>
            <person name="Andersen J.F."/>
            <person name="Francischetti I.M."/>
        </authorList>
    </citation>
    <scope>NUCLEOTIDE SEQUENCE</scope>
</reference>
<evidence type="ECO:0000256" key="11">
    <source>
        <dbReference type="ARBA" id="ARBA00022989"/>
    </source>
</evidence>
<evidence type="ECO:0000256" key="7">
    <source>
        <dbReference type="ARBA" id="ARBA00022723"/>
    </source>
</evidence>
<dbReference type="SUPFAM" id="SSF57850">
    <property type="entry name" value="RING/U-box"/>
    <property type="match status" value="1"/>
</dbReference>
<comment type="similarity">
    <text evidence="3">Belongs to the pex2/pex10/pex12 family.</text>
</comment>
<proteinExistence type="evidence at transcript level"/>
<evidence type="ECO:0000256" key="1">
    <source>
        <dbReference type="ARBA" id="ARBA00004585"/>
    </source>
</evidence>
<dbReference type="PANTHER" id="PTHR12888">
    <property type="entry name" value="PEROXISOME ASSEMBLY PROTEIN 12 PEROXIN-12"/>
    <property type="match status" value="1"/>
</dbReference>
<organism evidence="16">
    <name type="scientific">Tabanus bromius</name>
    <name type="common">Band-eyed brown horse fly</name>
    <dbReference type="NCBI Taxonomy" id="304241"/>
    <lineage>
        <taxon>Eukaryota</taxon>
        <taxon>Metazoa</taxon>
        <taxon>Ecdysozoa</taxon>
        <taxon>Arthropoda</taxon>
        <taxon>Hexapoda</taxon>
        <taxon>Insecta</taxon>
        <taxon>Pterygota</taxon>
        <taxon>Neoptera</taxon>
        <taxon>Endopterygota</taxon>
        <taxon>Diptera</taxon>
        <taxon>Brachycera</taxon>
        <taxon>Tabanomorpha</taxon>
        <taxon>Tabanoidea</taxon>
        <taxon>Tabanidae</taxon>
        <taxon>Tabanus</taxon>
    </lineage>
</organism>
<evidence type="ECO:0000313" key="16">
    <source>
        <dbReference type="EMBL" id="JAI17130.1"/>
    </source>
</evidence>
<keyword evidence="11" id="KW-1133">Transmembrane helix</keyword>
<keyword evidence="8" id="KW-0863">Zinc-finger</keyword>
<evidence type="ECO:0000256" key="14">
    <source>
        <dbReference type="ARBA" id="ARBA00029692"/>
    </source>
</evidence>
<dbReference type="GO" id="GO:0004842">
    <property type="term" value="F:ubiquitin-protein transferase activity"/>
    <property type="evidence" value="ECO:0007669"/>
    <property type="project" value="TreeGrafter"/>
</dbReference>
<dbReference type="Pfam" id="PF04757">
    <property type="entry name" value="Pex2_Pex12"/>
    <property type="match status" value="1"/>
</dbReference>
<dbReference type="CDD" id="cd16451">
    <property type="entry name" value="mRING_PEX12"/>
    <property type="match status" value="1"/>
</dbReference>
<evidence type="ECO:0000256" key="8">
    <source>
        <dbReference type="ARBA" id="ARBA00022771"/>
    </source>
</evidence>
<comment type="subcellular location">
    <subcellularLocation>
        <location evidence="1">Peroxisome membrane</location>
        <topology evidence="1">Multi-pass membrane protein</topology>
    </subcellularLocation>
</comment>
<evidence type="ECO:0000256" key="10">
    <source>
        <dbReference type="ARBA" id="ARBA00022927"/>
    </source>
</evidence>
<keyword evidence="7" id="KW-0479">Metal-binding</keyword>
<evidence type="ECO:0000256" key="3">
    <source>
        <dbReference type="ARBA" id="ARBA00008704"/>
    </source>
</evidence>
<feature type="domain" description="RING-type" evidence="15">
    <location>
        <begin position="229"/>
        <end position="267"/>
    </location>
</feature>
<sequence length="282" mass="31956">MEYSGTVTKILQNYPSIFEIEAADCFNRLLHPAISKVIEFAGNLCFGRETKYHDEICLLLNAVLQSSCIFKQNATFGELFYGIEYKYESQEHLRLKKALLAAYSIIPGYAEAKAKTRQGPSTLWHIISYVVSLNKLLHAIMKFLYILRYTKSPSLATEALKISIQNSNPFSEGNSSSFLIMSFEAFAFLLNFLQWWYNSDAVKSIPSLPNPMLEKLGSFSEIGSNQRSCPICLEIPTLSTALSTSGYVFCFKCINGYLKKYGHCPVTRYPADFADLIRIYDH</sequence>
<keyword evidence="5" id="KW-0813">Transport</keyword>
<dbReference type="GO" id="GO:0006513">
    <property type="term" value="P:protein monoubiquitination"/>
    <property type="evidence" value="ECO:0007669"/>
    <property type="project" value="TreeGrafter"/>
</dbReference>
<protein>
    <recommendedName>
        <fullName evidence="4">Peroxisome assembly protein 12</fullName>
    </recommendedName>
    <alternativeName>
        <fullName evidence="14">Peroxin-12</fullName>
    </alternativeName>
</protein>
<dbReference type="AlphaFoldDB" id="A0A0K8TT91"/>
<dbReference type="GO" id="GO:0008270">
    <property type="term" value="F:zinc ion binding"/>
    <property type="evidence" value="ECO:0007669"/>
    <property type="project" value="UniProtKB-KW"/>
</dbReference>